<keyword evidence="3" id="KW-1185">Reference proteome</keyword>
<dbReference type="EMBL" id="BTGU01004346">
    <property type="protein sequence ID" value="GMN25751.1"/>
    <property type="molecule type" value="Genomic_DNA"/>
</dbReference>
<organism evidence="2 3">
    <name type="scientific">Ficus carica</name>
    <name type="common">Common fig</name>
    <dbReference type="NCBI Taxonomy" id="3494"/>
    <lineage>
        <taxon>Eukaryota</taxon>
        <taxon>Viridiplantae</taxon>
        <taxon>Streptophyta</taxon>
        <taxon>Embryophyta</taxon>
        <taxon>Tracheophyta</taxon>
        <taxon>Spermatophyta</taxon>
        <taxon>Magnoliopsida</taxon>
        <taxon>eudicotyledons</taxon>
        <taxon>Gunneridae</taxon>
        <taxon>Pentapetalae</taxon>
        <taxon>rosids</taxon>
        <taxon>fabids</taxon>
        <taxon>Rosales</taxon>
        <taxon>Moraceae</taxon>
        <taxon>Ficeae</taxon>
        <taxon>Ficus</taxon>
    </lineage>
</organism>
<proteinExistence type="predicted"/>
<sequence>MKRTARLCWHSEEWRKSYVSSIGSKERLHDMETLFKFCHVGTHLQYMIASRRLVKEARASARCLGIGYLERRIPKLGVLIQMSLGAMIAIKSELRSESVEDKLSLLYDMMRS</sequence>
<reference evidence="2" key="1">
    <citation type="submission" date="2023-07" db="EMBL/GenBank/DDBJ databases">
        <title>draft genome sequence of fig (Ficus carica).</title>
        <authorList>
            <person name="Takahashi T."/>
            <person name="Nishimura K."/>
        </authorList>
    </citation>
    <scope>NUCLEOTIDE SEQUENCE</scope>
</reference>
<evidence type="ECO:0000313" key="2">
    <source>
        <dbReference type="EMBL" id="GMN25751.1"/>
    </source>
</evidence>
<dbReference type="Proteomes" id="UP001187192">
    <property type="component" value="Unassembled WGS sequence"/>
</dbReference>
<dbReference type="EMBL" id="BTGU01004346">
    <property type="protein sequence ID" value="GMN25748.1"/>
    <property type="molecule type" value="Genomic_DNA"/>
</dbReference>
<accession>A0AA88CQB6</accession>
<dbReference type="AlphaFoldDB" id="A0AA88CQB6"/>
<evidence type="ECO:0000313" key="3">
    <source>
        <dbReference type="Proteomes" id="UP001187192"/>
    </source>
</evidence>
<comment type="caution">
    <text evidence="2">The sequence shown here is derived from an EMBL/GenBank/DDBJ whole genome shotgun (WGS) entry which is preliminary data.</text>
</comment>
<gene>
    <name evidence="1" type="ORF">TIFTF001_045981</name>
    <name evidence="2" type="ORF">TIFTF001_045982</name>
</gene>
<protein>
    <submittedName>
        <fullName evidence="2">Uncharacterized protein</fullName>
    </submittedName>
</protein>
<name>A0AA88CQB6_FICCA</name>
<evidence type="ECO:0000313" key="1">
    <source>
        <dbReference type="EMBL" id="GMN25748.1"/>
    </source>
</evidence>